<evidence type="ECO:0000256" key="3">
    <source>
        <dbReference type="ARBA" id="ARBA00023157"/>
    </source>
</evidence>
<dbReference type="InterPro" id="IPR002105">
    <property type="entry name" value="Dockerin_1_rpt"/>
</dbReference>
<comment type="caution">
    <text evidence="5">The sequence shown here is derived from an EMBL/GenBank/DDBJ whole genome shotgun (WGS) entry which is preliminary data.</text>
</comment>
<dbReference type="InterPro" id="IPR036439">
    <property type="entry name" value="Dockerin_dom_sf"/>
</dbReference>
<organism evidence="5 6">
    <name type="scientific">Candidatus Sungbacteria bacterium RIFCSPLOWO2_01_FULL_47_10</name>
    <dbReference type="NCBI Taxonomy" id="1802276"/>
    <lineage>
        <taxon>Bacteria</taxon>
        <taxon>Candidatus Sungiibacteriota</taxon>
    </lineage>
</organism>
<reference evidence="5 6" key="1">
    <citation type="journal article" date="2016" name="Nat. Commun.">
        <title>Thousands of microbial genomes shed light on interconnected biogeochemical processes in an aquifer system.</title>
        <authorList>
            <person name="Anantharaman K."/>
            <person name="Brown C.T."/>
            <person name="Hug L.A."/>
            <person name="Sharon I."/>
            <person name="Castelle C.J."/>
            <person name="Probst A.J."/>
            <person name="Thomas B.C."/>
            <person name="Singh A."/>
            <person name="Wilkins M.J."/>
            <person name="Karaoz U."/>
            <person name="Brodie E.L."/>
            <person name="Williams K.H."/>
            <person name="Hubbard S.S."/>
            <person name="Banfield J.F."/>
        </authorList>
    </citation>
    <scope>NUCLEOTIDE SEQUENCE [LARGE SCALE GENOMIC DNA]</scope>
</reference>
<dbReference type="SUPFAM" id="SSF63446">
    <property type="entry name" value="Type I dockerin domain"/>
    <property type="match status" value="1"/>
</dbReference>
<dbReference type="PROSITE" id="PS00018">
    <property type="entry name" value="EF_HAND_1"/>
    <property type="match status" value="1"/>
</dbReference>
<evidence type="ECO:0000256" key="2">
    <source>
        <dbReference type="ARBA" id="ARBA00022737"/>
    </source>
</evidence>
<sequence>MSWRMREKLTYPITIFVFWGFFGVAVLFASYLVSFPAGVSAETATTTLTITICGNGIVESVETCDDITNLGSYASSIATRQCAPGCSAYGPYCGDSILQASFAESCDDGNNASGDFCSDVCVAEAVPPPEPQPSKPPGFSPGSGIAPTPTKVTIIGKAYPSSDVNVLKDGEVVGVVKADSKGDFLFSTTNVTPGVVTFSFWAQDQIGLRSIAFTMTFTVVPNAVTTVSGAYLPPTIDIDKRKMKRGEIVNIFGQTVPSVEVFTHVASEHEVIEKSESDTGGKWGIPFDTSVLEGDDFHTAKAMFEAIVSGNVVKSGFSQTVAFFVGERDIQPADFCGRSDINKDGRVSLVDFSILVFYWGSSNGDADINIDGKVGLTDFSIMLSCWTG</sequence>
<keyword evidence="4" id="KW-1133">Transmembrane helix</keyword>
<dbReference type="InterPro" id="IPR011936">
    <property type="entry name" value="Myxo_disulph_rpt"/>
</dbReference>
<evidence type="ECO:0000256" key="4">
    <source>
        <dbReference type="SAM" id="Phobius"/>
    </source>
</evidence>
<accession>A0A1G2L8E4</accession>
<dbReference type="NCBIfam" id="TIGR02232">
    <property type="entry name" value="myxo_disulf_rpt"/>
    <property type="match status" value="1"/>
</dbReference>
<evidence type="ECO:0008006" key="7">
    <source>
        <dbReference type="Google" id="ProtNLM"/>
    </source>
</evidence>
<keyword evidence="4" id="KW-0812">Transmembrane</keyword>
<dbReference type="Proteomes" id="UP000177982">
    <property type="component" value="Unassembled WGS sequence"/>
</dbReference>
<gene>
    <name evidence="5" type="ORF">A2934_05560</name>
</gene>
<evidence type="ECO:0000256" key="1">
    <source>
        <dbReference type="ARBA" id="ARBA00022729"/>
    </source>
</evidence>
<evidence type="ECO:0000313" key="6">
    <source>
        <dbReference type="Proteomes" id="UP000177982"/>
    </source>
</evidence>
<dbReference type="Pfam" id="PF00404">
    <property type="entry name" value="Dockerin_1"/>
    <property type="match status" value="1"/>
</dbReference>
<protein>
    <recommendedName>
        <fullName evidence="7">Dockerin domain-containing protein</fullName>
    </recommendedName>
</protein>
<keyword evidence="3" id="KW-1015">Disulfide bond</keyword>
<name>A0A1G2L8E4_9BACT</name>
<keyword evidence="4" id="KW-0472">Membrane</keyword>
<dbReference type="InterPro" id="IPR018247">
    <property type="entry name" value="EF_Hand_1_Ca_BS"/>
</dbReference>
<evidence type="ECO:0000313" key="5">
    <source>
        <dbReference type="EMBL" id="OHA07039.1"/>
    </source>
</evidence>
<dbReference type="GO" id="GO:0000272">
    <property type="term" value="P:polysaccharide catabolic process"/>
    <property type="evidence" value="ECO:0007669"/>
    <property type="project" value="InterPro"/>
</dbReference>
<keyword evidence="1" id="KW-0732">Signal</keyword>
<dbReference type="Gene3D" id="1.10.1330.10">
    <property type="entry name" value="Dockerin domain"/>
    <property type="match status" value="1"/>
</dbReference>
<dbReference type="AlphaFoldDB" id="A0A1G2L8E4"/>
<keyword evidence="2" id="KW-0677">Repeat</keyword>
<dbReference type="GO" id="GO:0004553">
    <property type="term" value="F:hydrolase activity, hydrolyzing O-glycosyl compounds"/>
    <property type="evidence" value="ECO:0007669"/>
    <property type="project" value="InterPro"/>
</dbReference>
<dbReference type="EMBL" id="MHQO01000018">
    <property type="protein sequence ID" value="OHA07039.1"/>
    <property type="molecule type" value="Genomic_DNA"/>
</dbReference>
<feature type="transmembrane region" description="Helical" evidence="4">
    <location>
        <begin position="12"/>
        <end position="33"/>
    </location>
</feature>
<proteinExistence type="predicted"/>